<accession>A0AAE9FCH1</accession>
<organism evidence="1 2">
    <name type="scientific">Caenorhabditis briggsae</name>
    <dbReference type="NCBI Taxonomy" id="6238"/>
    <lineage>
        <taxon>Eukaryota</taxon>
        <taxon>Metazoa</taxon>
        <taxon>Ecdysozoa</taxon>
        <taxon>Nematoda</taxon>
        <taxon>Chromadorea</taxon>
        <taxon>Rhabditida</taxon>
        <taxon>Rhabditina</taxon>
        <taxon>Rhabditomorpha</taxon>
        <taxon>Rhabditoidea</taxon>
        <taxon>Rhabditidae</taxon>
        <taxon>Peloderinae</taxon>
        <taxon>Caenorhabditis</taxon>
    </lineage>
</organism>
<sequence length="368" mass="41357">MVTVADANQCQTLAYLFSAPIDHAGKPSTPPSEPPKNDIDYMYLGALSSTSAYVSINSHFWNIYEIPKDNGEFVKTRTCKYDTVDGLHVLKGYHESSDRVKTAIERSISEGLQDVISRVKILDINGDFNAGTFDNIPPLTVGLLRFHHNPVRCEWLRLIGSAETVELTMLTPDIAVYKLPVVANAALLKLRNLSKTENFLTEIKNKKTEFIGFPKPQTIHKIIKTWIKERRCEGTSMTFIGDDLDDVEDDWQSQLSSVTGAHNTTWGDITFPMGIGSPNKVCLVFKINSIQLYITENHDDQLMSYEDKKPSVFKAAGRFLIAMNPIPWGRTVLRAWSRLATSARNFNCIEAAPKEDKLKIIDFPEIAD</sequence>
<dbReference type="AlphaFoldDB" id="A0AAE9FCH1"/>
<proteinExistence type="predicted"/>
<protein>
    <submittedName>
        <fullName evidence="1">Uncharacterized protein</fullName>
    </submittedName>
</protein>
<evidence type="ECO:0000313" key="2">
    <source>
        <dbReference type="Proteomes" id="UP000829354"/>
    </source>
</evidence>
<dbReference type="Proteomes" id="UP000829354">
    <property type="component" value="Chromosome X"/>
</dbReference>
<name>A0AAE9FCH1_CAEBR</name>
<evidence type="ECO:0000313" key="1">
    <source>
        <dbReference type="EMBL" id="UMM43323.1"/>
    </source>
</evidence>
<reference evidence="1 2" key="1">
    <citation type="submission" date="2022-04" db="EMBL/GenBank/DDBJ databases">
        <title>Chromosome-level reference genomes for two strains of Caenorhabditis briggsae: an improved platform for comparative genomics.</title>
        <authorList>
            <person name="Stevens L."/>
            <person name="Andersen E."/>
        </authorList>
    </citation>
    <scope>NUCLEOTIDE SEQUENCE [LARGE SCALE GENOMIC DNA]</scope>
    <source>
        <strain evidence="1">VX34</strain>
        <tissue evidence="1">Whole-organism</tissue>
    </source>
</reference>
<dbReference type="EMBL" id="CP092625">
    <property type="protein sequence ID" value="UMM43323.1"/>
    <property type="molecule type" value="Genomic_DNA"/>
</dbReference>
<keyword evidence="2" id="KW-1185">Reference proteome</keyword>
<gene>
    <name evidence="1" type="ORF">L5515_018860</name>
</gene>